<dbReference type="Gene3D" id="3.30.560.10">
    <property type="entry name" value="Glucose Oxidase, domain 3"/>
    <property type="match status" value="1"/>
</dbReference>
<dbReference type="AlphaFoldDB" id="A0AAE8N5Q5"/>
<proteinExistence type="inferred from homology"/>
<dbReference type="InterPro" id="IPR000172">
    <property type="entry name" value="GMC_OxRdtase_N"/>
</dbReference>
<dbReference type="GO" id="GO:0050660">
    <property type="term" value="F:flavin adenine dinucleotide binding"/>
    <property type="evidence" value="ECO:0007669"/>
    <property type="project" value="InterPro"/>
</dbReference>
<evidence type="ECO:0000256" key="1">
    <source>
        <dbReference type="ARBA" id="ARBA00010790"/>
    </source>
</evidence>
<comment type="cofactor">
    <cofactor evidence="2">
        <name>FAD</name>
        <dbReference type="ChEBI" id="CHEBI:57692"/>
    </cofactor>
</comment>
<dbReference type="Pfam" id="PF05199">
    <property type="entry name" value="GMC_oxred_C"/>
    <property type="match status" value="1"/>
</dbReference>
<evidence type="ECO:0000256" key="3">
    <source>
        <dbReference type="RuleBase" id="RU003968"/>
    </source>
</evidence>
<dbReference type="GO" id="GO:0044550">
    <property type="term" value="P:secondary metabolite biosynthetic process"/>
    <property type="evidence" value="ECO:0007669"/>
    <property type="project" value="TreeGrafter"/>
</dbReference>
<evidence type="ECO:0000259" key="4">
    <source>
        <dbReference type="PROSITE" id="PS00623"/>
    </source>
</evidence>
<dbReference type="PANTHER" id="PTHR11552:SF115">
    <property type="entry name" value="DEHYDROGENASE XPTC-RELATED"/>
    <property type="match status" value="1"/>
</dbReference>
<comment type="caution">
    <text evidence="5">The sequence shown here is derived from an EMBL/GenBank/DDBJ whole genome shotgun (WGS) entry which is preliminary data.</text>
</comment>
<dbReference type="Pfam" id="PF00732">
    <property type="entry name" value="GMC_oxred_N"/>
    <property type="match status" value="1"/>
</dbReference>
<dbReference type="PIRSF" id="PIRSF000137">
    <property type="entry name" value="Alcohol_oxidase"/>
    <property type="match status" value="1"/>
</dbReference>
<feature type="binding site" evidence="2">
    <location>
        <position position="4"/>
    </location>
    <ligand>
        <name>FAD</name>
        <dbReference type="ChEBI" id="CHEBI:57692"/>
    </ligand>
</feature>
<dbReference type="SUPFAM" id="SSF51905">
    <property type="entry name" value="FAD/NAD(P)-binding domain"/>
    <property type="match status" value="1"/>
</dbReference>
<evidence type="ECO:0000313" key="6">
    <source>
        <dbReference type="Proteomes" id="UP001187682"/>
    </source>
</evidence>
<dbReference type="InterPro" id="IPR007867">
    <property type="entry name" value="GMC_OxRtase_C"/>
</dbReference>
<keyword evidence="3" id="KW-0285">Flavoprotein</keyword>
<dbReference type="PROSITE" id="PS00623">
    <property type="entry name" value="GMC_OXRED_1"/>
    <property type="match status" value="1"/>
</dbReference>
<dbReference type="Proteomes" id="UP001187682">
    <property type="component" value="Unassembled WGS sequence"/>
</dbReference>
<keyword evidence="2 3" id="KW-0274">FAD</keyword>
<gene>
    <name evidence="5" type="ORF">DNG_09435</name>
</gene>
<dbReference type="Gene3D" id="3.50.50.60">
    <property type="entry name" value="FAD/NAD(P)-binding domain"/>
    <property type="match status" value="1"/>
</dbReference>
<protein>
    <submittedName>
        <fullName evidence="5">Related to alcohol oxidase</fullName>
    </submittedName>
</protein>
<dbReference type="SUPFAM" id="SSF54373">
    <property type="entry name" value="FAD-linked reductases, C-terminal domain"/>
    <property type="match status" value="1"/>
</dbReference>
<feature type="domain" description="Glucose-methanol-choline oxidoreductase N-terminal" evidence="4">
    <location>
        <begin position="2"/>
        <end position="25"/>
    </location>
</feature>
<dbReference type="PANTHER" id="PTHR11552">
    <property type="entry name" value="GLUCOSE-METHANOL-CHOLINE GMC OXIDOREDUCTASE"/>
    <property type="match status" value="1"/>
</dbReference>
<dbReference type="InterPro" id="IPR012132">
    <property type="entry name" value="GMC_OxRdtase"/>
</dbReference>
<name>A0AAE8N5Q5_9PEZI</name>
<sequence>MGKVVGGGSTVNGMIWNRGSAIDYNSWEDLANSRWGWKSLVGYFRKSATFVPPADEYVERYGYEWSPNAYGNGPIRVGYPSWQWPAAEFQARAWSDDLGARVLADGADGRNVGLSWLPQNADGREATRSSAETAYYAPVSGRPNLHLLVRHYGATVKFDGSVVTGVEIVSRDGEESEFVSSKHVVLAAGTVNTARILQLSGIGPAKLLESLGIDLVVDSPGVGANFQDHPSFFAVYQFNNNTAINSDLMNNPEFYDTAWEEYTSNKTGPFTHGWGNRVVFPSLQDLDPEFESIADSIGAQEPLDHLPEIYAENPSLLQGFLEQRKILQSQFRSPEAGVLEITFGGAATVPVALQKPLSRGTIFINSTNPDPSISPLIDFNTNSNPVDMTVIVRALRKVREFMAAESVASLEPVELSPGPAVQTDIEIETAMRESLLRPSFDHPVGTAAMLPREFGGVVDNRLRVYGVEGL</sequence>
<dbReference type="InterPro" id="IPR036188">
    <property type="entry name" value="FAD/NAD-bd_sf"/>
</dbReference>
<evidence type="ECO:0000256" key="2">
    <source>
        <dbReference type="PIRSR" id="PIRSR000137-2"/>
    </source>
</evidence>
<dbReference type="GO" id="GO:0016614">
    <property type="term" value="F:oxidoreductase activity, acting on CH-OH group of donors"/>
    <property type="evidence" value="ECO:0007669"/>
    <property type="project" value="InterPro"/>
</dbReference>
<organism evidence="5 6">
    <name type="scientific">Cephalotrichum gorgonifer</name>
    <dbReference type="NCBI Taxonomy" id="2041049"/>
    <lineage>
        <taxon>Eukaryota</taxon>
        <taxon>Fungi</taxon>
        <taxon>Dikarya</taxon>
        <taxon>Ascomycota</taxon>
        <taxon>Pezizomycotina</taxon>
        <taxon>Sordariomycetes</taxon>
        <taxon>Hypocreomycetidae</taxon>
        <taxon>Microascales</taxon>
        <taxon>Microascaceae</taxon>
        <taxon>Cephalotrichum</taxon>
    </lineage>
</organism>
<accession>A0AAE8N5Q5</accession>
<keyword evidence="6" id="KW-1185">Reference proteome</keyword>
<comment type="similarity">
    <text evidence="1 3">Belongs to the GMC oxidoreductase family.</text>
</comment>
<evidence type="ECO:0000313" key="5">
    <source>
        <dbReference type="EMBL" id="SPO06741.1"/>
    </source>
</evidence>
<reference evidence="5" key="1">
    <citation type="submission" date="2018-03" db="EMBL/GenBank/DDBJ databases">
        <authorList>
            <person name="Guldener U."/>
        </authorList>
    </citation>
    <scope>NUCLEOTIDE SEQUENCE</scope>
</reference>
<dbReference type="EMBL" id="ONZQ02000017">
    <property type="protein sequence ID" value="SPO06741.1"/>
    <property type="molecule type" value="Genomic_DNA"/>
</dbReference>